<feature type="region of interest" description="Disordered" evidence="6">
    <location>
        <begin position="175"/>
        <end position="198"/>
    </location>
</feature>
<dbReference type="EMBL" id="JAINUG010000238">
    <property type="protein sequence ID" value="KAJ8385919.1"/>
    <property type="molecule type" value="Genomic_DNA"/>
</dbReference>
<dbReference type="AlphaFoldDB" id="A0AAD7W7Q1"/>
<proteinExistence type="inferred from homology"/>
<dbReference type="PANTHER" id="PTHR18820:SF1">
    <property type="entry name" value="PROTEIN LEG1 HOMOLOG"/>
    <property type="match status" value="1"/>
</dbReference>
<comment type="similarity">
    <text evidence="2">Belongs to the LEG1 family.</text>
</comment>
<dbReference type="Proteomes" id="UP001221898">
    <property type="component" value="Unassembled WGS sequence"/>
</dbReference>
<evidence type="ECO:0000256" key="1">
    <source>
        <dbReference type="ARBA" id="ARBA00004613"/>
    </source>
</evidence>
<evidence type="ECO:0000256" key="4">
    <source>
        <dbReference type="ARBA" id="ARBA00022729"/>
    </source>
</evidence>
<evidence type="ECO:0000256" key="6">
    <source>
        <dbReference type="SAM" id="MobiDB-lite"/>
    </source>
</evidence>
<protein>
    <submittedName>
        <fullName evidence="7">Uncharacterized protein</fullName>
    </submittedName>
</protein>
<keyword evidence="3" id="KW-0964">Secreted</keyword>
<organism evidence="7 8">
    <name type="scientific">Aldrovandia affinis</name>
    <dbReference type="NCBI Taxonomy" id="143900"/>
    <lineage>
        <taxon>Eukaryota</taxon>
        <taxon>Metazoa</taxon>
        <taxon>Chordata</taxon>
        <taxon>Craniata</taxon>
        <taxon>Vertebrata</taxon>
        <taxon>Euteleostomi</taxon>
        <taxon>Actinopterygii</taxon>
        <taxon>Neopterygii</taxon>
        <taxon>Teleostei</taxon>
        <taxon>Notacanthiformes</taxon>
        <taxon>Halosauridae</taxon>
        <taxon>Aldrovandia</taxon>
    </lineage>
</organism>
<evidence type="ECO:0000256" key="3">
    <source>
        <dbReference type="ARBA" id="ARBA00022525"/>
    </source>
</evidence>
<comment type="caution">
    <text evidence="7">The sequence shown here is derived from an EMBL/GenBank/DDBJ whole genome shotgun (WGS) entry which is preliminary data.</text>
</comment>
<gene>
    <name evidence="7" type="ORF">AAFF_G00178810</name>
</gene>
<comment type="subcellular location">
    <subcellularLocation>
        <location evidence="1">Secreted</location>
    </subcellularLocation>
</comment>
<keyword evidence="8" id="KW-1185">Reference proteome</keyword>
<evidence type="ECO:0000313" key="7">
    <source>
        <dbReference type="EMBL" id="KAJ8385919.1"/>
    </source>
</evidence>
<dbReference type="PANTHER" id="PTHR18820">
    <property type="entry name" value="LEG1"/>
    <property type="match status" value="1"/>
</dbReference>
<reference evidence="7" key="1">
    <citation type="journal article" date="2023" name="Science">
        <title>Genome structures resolve the early diversification of teleost fishes.</title>
        <authorList>
            <person name="Parey E."/>
            <person name="Louis A."/>
            <person name="Montfort J."/>
            <person name="Bouchez O."/>
            <person name="Roques C."/>
            <person name="Iampietro C."/>
            <person name="Lluch J."/>
            <person name="Castinel A."/>
            <person name="Donnadieu C."/>
            <person name="Desvignes T."/>
            <person name="Floi Bucao C."/>
            <person name="Jouanno E."/>
            <person name="Wen M."/>
            <person name="Mejri S."/>
            <person name="Dirks R."/>
            <person name="Jansen H."/>
            <person name="Henkel C."/>
            <person name="Chen W.J."/>
            <person name="Zahm M."/>
            <person name="Cabau C."/>
            <person name="Klopp C."/>
            <person name="Thompson A.W."/>
            <person name="Robinson-Rechavi M."/>
            <person name="Braasch I."/>
            <person name="Lecointre G."/>
            <person name="Bobe J."/>
            <person name="Postlethwait J.H."/>
            <person name="Berthelot C."/>
            <person name="Roest Crollius H."/>
            <person name="Guiguen Y."/>
        </authorList>
    </citation>
    <scope>NUCLEOTIDE SEQUENCE</scope>
    <source>
        <strain evidence="7">NC1722</strain>
    </source>
</reference>
<keyword evidence="4" id="KW-0732">Signal</keyword>
<evidence type="ECO:0000256" key="2">
    <source>
        <dbReference type="ARBA" id="ARBA00009122"/>
    </source>
</evidence>
<accession>A0AAD7W7Q1</accession>
<dbReference type="InterPro" id="IPR008499">
    <property type="entry name" value="Leg1"/>
</dbReference>
<evidence type="ECO:0000256" key="5">
    <source>
        <dbReference type="ARBA" id="ARBA00023180"/>
    </source>
</evidence>
<name>A0AAD7W7Q1_9TELE</name>
<dbReference type="Pfam" id="PF05612">
    <property type="entry name" value="Leg1"/>
    <property type="match status" value="1"/>
</dbReference>
<evidence type="ECO:0000313" key="8">
    <source>
        <dbReference type="Proteomes" id="UP001221898"/>
    </source>
</evidence>
<keyword evidence="5" id="KW-0325">Glycoprotein</keyword>
<sequence>MDAVHSMTSVLEWILQNTSPKYQQLSNERIILGGMITPPRRRSATARDIMRVPGLLTELPSVDGAVVINPWDYLQRMSMYKVLLNTTGMYMTSMGPDASENPLWGLPLQLGWKLKSGRLIDPTGKTSCGQETGDPMCVSPQSWYACVNYYLSVIPFLAAVETGIVGQGSTIQIQAPTSRTDDQMGDLLSGPEKHQQHI</sequence>
<dbReference type="GO" id="GO:0005615">
    <property type="term" value="C:extracellular space"/>
    <property type="evidence" value="ECO:0007669"/>
    <property type="project" value="TreeGrafter"/>
</dbReference>